<sequence length="136" mass="15498">MIEDAKAAMDFHESGRTFSKYLSRVEMLALDRPHLTRVDLPELIHSETKQRSALNIEMVQSIVQSYMKEPRGIILALARAADRGGSRTLGVITKPDTLAKNQDAKLSLEWHALKHMGSEIRTWSLSRCDFENEEFI</sequence>
<dbReference type="STRING" id="38488.A0A4Y8CWA5"/>
<proteinExistence type="predicted"/>
<comment type="caution">
    <text evidence="1">The sequence shown here is derived from an EMBL/GenBank/DDBJ whole genome shotgun (WGS) entry which is preliminary data.</text>
</comment>
<dbReference type="InterPro" id="IPR027417">
    <property type="entry name" value="P-loop_NTPase"/>
</dbReference>
<protein>
    <recommendedName>
        <fullName evidence="3">Dynamin stalk domain-containing protein</fullName>
    </recommendedName>
</protein>
<dbReference type="SUPFAM" id="SSF52540">
    <property type="entry name" value="P-loop containing nucleoside triphosphate hydrolases"/>
    <property type="match status" value="1"/>
</dbReference>
<evidence type="ECO:0000313" key="1">
    <source>
        <dbReference type="EMBL" id="TEY46890.1"/>
    </source>
</evidence>
<evidence type="ECO:0008006" key="3">
    <source>
        <dbReference type="Google" id="ProtNLM"/>
    </source>
</evidence>
<organism evidence="1 2">
    <name type="scientific">Botryotinia calthae</name>
    <dbReference type="NCBI Taxonomy" id="38488"/>
    <lineage>
        <taxon>Eukaryota</taxon>
        <taxon>Fungi</taxon>
        <taxon>Dikarya</taxon>
        <taxon>Ascomycota</taxon>
        <taxon>Pezizomycotina</taxon>
        <taxon>Leotiomycetes</taxon>
        <taxon>Helotiales</taxon>
        <taxon>Sclerotiniaceae</taxon>
        <taxon>Botryotinia</taxon>
    </lineage>
</organism>
<reference evidence="1 2" key="1">
    <citation type="submission" date="2017-11" db="EMBL/GenBank/DDBJ databases">
        <title>Comparative genomics of Botrytis spp.</title>
        <authorList>
            <person name="Valero-Jimenez C.A."/>
            <person name="Tapia P."/>
            <person name="Veloso J."/>
            <person name="Silva-Moreno E."/>
            <person name="Staats M."/>
            <person name="Valdes J.H."/>
            <person name="Van Kan J.A.L."/>
        </authorList>
    </citation>
    <scope>NUCLEOTIDE SEQUENCE [LARGE SCALE GENOMIC DNA]</scope>
    <source>
        <strain evidence="1 2">MUCL2830</strain>
    </source>
</reference>
<name>A0A4Y8CWA5_9HELO</name>
<dbReference type="Gene3D" id="3.40.50.300">
    <property type="entry name" value="P-loop containing nucleotide triphosphate hydrolases"/>
    <property type="match status" value="1"/>
</dbReference>
<dbReference type="Proteomes" id="UP000297299">
    <property type="component" value="Unassembled WGS sequence"/>
</dbReference>
<evidence type="ECO:0000313" key="2">
    <source>
        <dbReference type="Proteomes" id="UP000297299"/>
    </source>
</evidence>
<gene>
    <name evidence="1" type="ORF">BOTCAL_0311g00050</name>
</gene>
<dbReference type="EMBL" id="PHWZ01000310">
    <property type="protein sequence ID" value="TEY46890.1"/>
    <property type="molecule type" value="Genomic_DNA"/>
</dbReference>
<keyword evidence="2" id="KW-1185">Reference proteome</keyword>
<dbReference type="AlphaFoldDB" id="A0A4Y8CWA5"/>
<dbReference type="OrthoDB" id="415706at2759"/>
<accession>A0A4Y8CWA5</accession>